<organism evidence="3 4">
    <name type="scientific">Panicum miliaceum</name>
    <name type="common">Proso millet</name>
    <name type="synonym">Broomcorn millet</name>
    <dbReference type="NCBI Taxonomy" id="4540"/>
    <lineage>
        <taxon>Eukaryota</taxon>
        <taxon>Viridiplantae</taxon>
        <taxon>Streptophyta</taxon>
        <taxon>Embryophyta</taxon>
        <taxon>Tracheophyta</taxon>
        <taxon>Spermatophyta</taxon>
        <taxon>Magnoliopsida</taxon>
        <taxon>Liliopsida</taxon>
        <taxon>Poales</taxon>
        <taxon>Poaceae</taxon>
        <taxon>PACMAD clade</taxon>
        <taxon>Panicoideae</taxon>
        <taxon>Panicodae</taxon>
        <taxon>Paniceae</taxon>
        <taxon>Panicinae</taxon>
        <taxon>Panicum</taxon>
        <taxon>Panicum sect. Panicum</taxon>
    </lineage>
</organism>
<comment type="caution">
    <text evidence="3">The sequence shown here is derived from an EMBL/GenBank/DDBJ whole genome shotgun (WGS) entry which is preliminary data.</text>
</comment>
<sequence length="472" mass="51304">MAQLPTPTAAAVAAVWEVELDLDDSDIRLDAPSPSPIPRSCTTTPSHEDKPPHPAHHHRIPEPASTAQDTMPRRLADGSPLSLGRAGARGPVADFLLPPWLCALQFLGKGRAWAQPGIEAIRSDEELRRAPLVAGVVTSCKPNGLGDLLIMLKDPTDTIAAAVHKKVLLEGSNGQDISVGCVILLSKVSIFRPTRKACYLNVTKVIKVFRKDCDAPSKKVISSNTTERSEDSTNSIMTRLLGHEKMMATNNEMTIIEVSLQHQGRSDSNNSTSAPDIYGRCSTGNNQEGGLQMLAGGPRRKNILNCSTDGHSQQNLNIRNMTSQPSLCGSTVMFGDRYSTQASDNENLRHPFDNEKMLHISKKVKSDAILPDGSGETASSRIDTEYNQVSKRNMNTELDGMSEQFNSQRASIREPIEQQQRNFTAVNAGGVQPTKEYAPSISGSLLNPKKALPVASLAEWTDDQVSELFADY</sequence>
<feature type="domain" description="Homologous recombination OB-fold protein OB-fold" evidence="2">
    <location>
        <begin position="129"/>
        <end position="208"/>
    </location>
</feature>
<evidence type="ECO:0000313" key="4">
    <source>
        <dbReference type="Proteomes" id="UP000275267"/>
    </source>
</evidence>
<dbReference type="PANTHER" id="PTHR14523">
    <property type="entry name" value="UNCHARACTERIZED PROTEIN C17ORF53 HOMOLOG"/>
    <property type="match status" value="1"/>
</dbReference>
<dbReference type="OrthoDB" id="550780at2759"/>
<dbReference type="InterPro" id="IPR058570">
    <property type="entry name" value="HROB_OB"/>
</dbReference>
<gene>
    <name evidence="3" type="ORF">C2845_PM03G23120</name>
</gene>
<dbReference type="GO" id="GO:0000725">
    <property type="term" value="P:recombinational repair"/>
    <property type="evidence" value="ECO:0007669"/>
    <property type="project" value="InterPro"/>
</dbReference>
<evidence type="ECO:0000259" key="2">
    <source>
        <dbReference type="Pfam" id="PF15072"/>
    </source>
</evidence>
<reference evidence="4" key="1">
    <citation type="journal article" date="2019" name="Nat. Commun.">
        <title>The genome of broomcorn millet.</title>
        <authorList>
            <person name="Zou C."/>
            <person name="Miki D."/>
            <person name="Li D."/>
            <person name="Tang Q."/>
            <person name="Xiao L."/>
            <person name="Rajput S."/>
            <person name="Deng P."/>
            <person name="Jia W."/>
            <person name="Huang R."/>
            <person name="Zhang M."/>
            <person name="Sun Y."/>
            <person name="Hu J."/>
            <person name="Fu X."/>
            <person name="Schnable P.S."/>
            <person name="Li F."/>
            <person name="Zhang H."/>
            <person name="Feng B."/>
            <person name="Zhu X."/>
            <person name="Liu R."/>
            <person name="Schnable J.C."/>
            <person name="Zhu J.-K."/>
            <person name="Zhang H."/>
        </authorList>
    </citation>
    <scope>NUCLEOTIDE SEQUENCE [LARGE SCALE GENOMIC DNA]</scope>
</reference>
<evidence type="ECO:0000256" key="1">
    <source>
        <dbReference type="SAM" id="MobiDB-lite"/>
    </source>
</evidence>
<dbReference type="AlphaFoldDB" id="A0A3L6T9H3"/>
<feature type="region of interest" description="Disordered" evidence="1">
    <location>
        <begin position="25"/>
        <end position="82"/>
    </location>
</feature>
<dbReference type="InterPro" id="IPR028045">
    <property type="entry name" value="HROB"/>
</dbReference>
<dbReference type="Pfam" id="PF15072">
    <property type="entry name" value="HROB"/>
    <property type="match status" value="1"/>
</dbReference>
<dbReference type="STRING" id="4540.A0A3L6T9H3"/>
<evidence type="ECO:0000313" key="3">
    <source>
        <dbReference type="EMBL" id="RLN34921.1"/>
    </source>
</evidence>
<dbReference type="EMBL" id="PQIB02000002">
    <property type="protein sequence ID" value="RLN34921.1"/>
    <property type="molecule type" value="Genomic_DNA"/>
</dbReference>
<dbReference type="Proteomes" id="UP000275267">
    <property type="component" value="Unassembled WGS sequence"/>
</dbReference>
<dbReference type="PANTHER" id="PTHR14523:SF1">
    <property type="entry name" value="HOMOLOGOUS RECOMBINATION OB-FOLD PROTEIN"/>
    <property type="match status" value="1"/>
</dbReference>
<keyword evidence="4" id="KW-1185">Reference proteome</keyword>
<name>A0A3L6T9H3_PANMI</name>
<accession>A0A3L6T9H3</accession>
<protein>
    <recommendedName>
        <fullName evidence="2">Homologous recombination OB-fold protein OB-fold domain-containing protein</fullName>
    </recommendedName>
</protein>
<proteinExistence type="predicted"/>